<accession>A0A8T9MS48</accession>
<reference evidence="2" key="2">
    <citation type="journal article" date="2022" name="Res Sq">
        <title>Evolution of multicellular longitudinally dividing oral cavity symbionts (Neisseriaceae).</title>
        <authorList>
            <person name="Nyongesa S."/>
            <person name="Weber P."/>
            <person name="Bernet E."/>
            <person name="Pullido F."/>
            <person name="Nieckarz M."/>
            <person name="Delaby M."/>
            <person name="Nieves C."/>
            <person name="Viehboeck T."/>
            <person name="Krause N."/>
            <person name="Rivera-Millot A."/>
            <person name="Nakamura A."/>
            <person name="Vischer N."/>
            <person name="VanNieuwenhze M."/>
            <person name="Brun Y."/>
            <person name="Cava F."/>
            <person name="Bulgheresi S."/>
            <person name="Veyrier F."/>
        </authorList>
    </citation>
    <scope>NUCLEOTIDE SEQUENCE</scope>
    <source>
        <strain evidence="2">17694</strain>
    </source>
</reference>
<dbReference type="Proteomes" id="UP000831534">
    <property type="component" value="Chromosome"/>
</dbReference>
<gene>
    <name evidence="2" type="ORF">LVJ77_06325</name>
</gene>
<organism evidence="2 3">
    <name type="scientific">Conchiformibius kuhniae</name>
    <dbReference type="NCBI Taxonomy" id="211502"/>
    <lineage>
        <taxon>Bacteria</taxon>
        <taxon>Pseudomonadati</taxon>
        <taxon>Pseudomonadota</taxon>
        <taxon>Betaproteobacteria</taxon>
        <taxon>Neisseriales</taxon>
        <taxon>Neisseriaceae</taxon>
        <taxon>Conchiformibius</taxon>
    </lineage>
</organism>
<feature type="region of interest" description="Disordered" evidence="1">
    <location>
        <begin position="19"/>
        <end position="42"/>
    </location>
</feature>
<name>A0A8T9MS48_9NEIS</name>
<proteinExistence type="predicted"/>
<protein>
    <submittedName>
        <fullName evidence="2">Uncharacterized protein</fullName>
    </submittedName>
</protein>
<sequence>MPQTLWRNAAVATLQSAPDNPYGMLPAHDVLTENDASPPSPPPARCTPNACANCTAHCSPPA</sequence>
<evidence type="ECO:0000313" key="2">
    <source>
        <dbReference type="EMBL" id="UOP04091.1"/>
    </source>
</evidence>
<dbReference type="EMBL" id="CP091521">
    <property type="protein sequence ID" value="UOP04091.1"/>
    <property type="molecule type" value="Genomic_DNA"/>
</dbReference>
<reference evidence="2" key="1">
    <citation type="submission" date="2021-12" db="EMBL/GenBank/DDBJ databases">
        <authorList>
            <person name="Veyrier F.J."/>
        </authorList>
    </citation>
    <scope>NUCLEOTIDE SEQUENCE</scope>
    <source>
        <strain evidence="2">17694</strain>
    </source>
</reference>
<evidence type="ECO:0000313" key="3">
    <source>
        <dbReference type="Proteomes" id="UP000831534"/>
    </source>
</evidence>
<dbReference type="AlphaFoldDB" id="A0A8T9MS48"/>
<keyword evidence="3" id="KW-1185">Reference proteome</keyword>
<evidence type="ECO:0000256" key="1">
    <source>
        <dbReference type="SAM" id="MobiDB-lite"/>
    </source>
</evidence>